<gene>
    <name evidence="1" type="ORF">GXM_03754</name>
</gene>
<evidence type="ECO:0000313" key="2">
    <source>
        <dbReference type="Proteomes" id="UP000326678"/>
    </source>
</evidence>
<dbReference type="Proteomes" id="UP000326678">
    <property type="component" value="Chromosome Gxm1"/>
</dbReference>
<dbReference type="KEGG" id="nsh:GXM_03754"/>
<dbReference type="EMBL" id="CP045226">
    <property type="protein sequence ID" value="QFS46274.1"/>
    <property type="molecule type" value="Genomic_DNA"/>
</dbReference>
<dbReference type="AlphaFoldDB" id="A0A5P8W105"/>
<name>A0A5P8W105_9NOSO</name>
<reference evidence="1 2" key="1">
    <citation type="submission" date="2019-10" db="EMBL/GenBank/DDBJ databases">
        <title>Genomic and transcriptomic insights into the perfect genentic adaptation of a filamentous nitrogen-fixing cyanobacterium to rice fields.</title>
        <authorList>
            <person name="Chen Z."/>
        </authorList>
    </citation>
    <scope>NUCLEOTIDE SEQUENCE [LARGE SCALE GENOMIC DNA]</scope>
    <source>
        <strain evidence="1">CCNUC1</strain>
    </source>
</reference>
<organism evidence="1 2">
    <name type="scientific">Nostoc sphaeroides CCNUC1</name>
    <dbReference type="NCBI Taxonomy" id="2653204"/>
    <lineage>
        <taxon>Bacteria</taxon>
        <taxon>Bacillati</taxon>
        <taxon>Cyanobacteriota</taxon>
        <taxon>Cyanophyceae</taxon>
        <taxon>Nostocales</taxon>
        <taxon>Nostocaceae</taxon>
        <taxon>Nostoc</taxon>
    </lineage>
</organism>
<keyword evidence="2" id="KW-1185">Reference proteome</keyword>
<accession>A0A5P8W105</accession>
<proteinExistence type="predicted"/>
<sequence length="47" mass="5148">MAPSSDSTTQGLAKSRLNGLSKNDELMLLCISLILENMLRLNSLNLK</sequence>
<protein>
    <submittedName>
        <fullName evidence="1">Uncharacterized protein</fullName>
    </submittedName>
</protein>
<evidence type="ECO:0000313" key="1">
    <source>
        <dbReference type="EMBL" id="QFS46274.1"/>
    </source>
</evidence>